<feature type="signal peptide" evidence="4">
    <location>
        <begin position="1"/>
        <end position="27"/>
    </location>
</feature>
<comment type="similarity">
    <text evidence="1 3">Belongs to the glycosyl hydrolase 1 family.</text>
</comment>
<evidence type="ECO:0000313" key="5">
    <source>
        <dbReference type="EMBL" id="KAJ4828695.1"/>
    </source>
</evidence>
<proteinExistence type="inferred from homology"/>
<dbReference type="InterPro" id="IPR001360">
    <property type="entry name" value="Glyco_hydro_1"/>
</dbReference>
<keyword evidence="4" id="KW-0732">Signal</keyword>
<dbReference type="Proteomes" id="UP001141552">
    <property type="component" value="Unassembled WGS sequence"/>
</dbReference>
<sequence>MATTRSLVLGLLVLVCCLALLTEPATAGFNPSEFPNGFYFGSATSAFQTEGAANKSGRGPSVWDAFVHEYPERILDGQNADVAVDFYNRYKEDLRRMKDTGLNAMRFSISWSRLIPHGQIRAGINQEGVTFYNNLINEALSLGLEPFATIFHWDTPQALEDKYGGFLSPNIVADYRDYANFLFKTFGDRVRHWITLNEPWAYSAWGFDTGEFAPGRTRSTHSSRTFRPLRRFMDPVTFGDYPRNMRVYVGDRLPKFTIEQSNLVRGSLDFLGVNYYSARFAANVDYVDPQRLSYTNDAYRELKFEDSSGNSIGPEAGLSWLRVAPWGIRYLLNYTKDTYRNPEIFITETGVAHDNETATYDEIIHDKIRIDYYDNHLGNISMAMREYGVNIKGFFAWTFMDNFEWSSGFTKRFGMTYIDYNRNLTRIPKDSSKWFSNKLLPKRETQTQTQTENRRSRPLGFQGYSSIFSFAILVCMDAHAIDEEEGMGHRAMAFDGGAELKEGGEANIAGNSLTHDELWNHM</sequence>
<reference evidence="5" key="1">
    <citation type="submission" date="2022-02" db="EMBL/GenBank/DDBJ databases">
        <authorList>
            <person name="Henning P.M."/>
            <person name="McCubbin A.G."/>
            <person name="Shore J.S."/>
        </authorList>
    </citation>
    <scope>NUCLEOTIDE SEQUENCE</scope>
    <source>
        <strain evidence="5">F60SS</strain>
        <tissue evidence="5">Leaves</tissue>
    </source>
</reference>
<keyword evidence="6" id="KW-1185">Reference proteome</keyword>
<dbReference type="InterPro" id="IPR033132">
    <property type="entry name" value="GH_1_N_CS"/>
</dbReference>
<protein>
    <recommendedName>
        <fullName evidence="7">Beta-glucosidase</fullName>
    </recommendedName>
</protein>
<dbReference type="GO" id="GO:0005975">
    <property type="term" value="P:carbohydrate metabolic process"/>
    <property type="evidence" value="ECO:0007669"/>
    <property type="project" value="InterPro"/>
</dbReference>
<dbReference type="Pfam" id="PF00232">
    <property type="entry name" value="Glyco_hydro_1"/>
    <property type="match status" value="2"/>
</dbReference>
<gene>
    <name evidence="5" type="ORF">Tsubulata_022848</name>
</gene>
<reference evidence="5" key="2">
    <citation type="journal article" date="2023" name="Plants (Basel)">
        <title>Annotation of the Turnera subulata (Passifloraceae) Draft Genome Reveals the S-Locus Evolved after the Divergence of Turneroideae from Passifloroideae in a Stepwise Manner.</title>
        <authorList>
            <person name="Henning P.M."/>
            <person name="Roalson E.H."/>
            <person name="Mir W."/>
            <person name="McCubbin A.G."/>
            <person name="Shore J.S."/>
        </authorList>
    </citation>
    <scope>NUCLEOTIDE SEQUENCE</scope>
    <source>
        <strain evidence="5">F60SS</strain>
    </source>
</reference>
<dbReference type="Gene3D" id="3.20.20.80">
    <property type="entry name" value="Glycosidases"/>
    <property type="match status" value="2"/>
</dbReference>
<keyword evidence="2" id="KW-0378">Hydrolase</keyword>
<name>A0A9Q0FDG0_9ROSI</name>
<dbReference type="OrthoDB" id="65569at2759"/>
<evidence type="ECO:0000256" key="2">
    <source>
        <dbReference type="ARBA" id="ARBA00022801"/>
    </source>
</evidence>
<evidence type="ECO:0000256" key="1">
    <source>
        <dbReference type="ARBA" id="ARBA00010838"/>
    </source>
</evidence>
<dbReference type="EMBL" id="JAKUCV010006106">
    <property type="protein sequence ID" value="KAJ4828695.1"/>
    <property type="molecule type" value="Genomic_DNA"/>
</dbReference>
<evidence type="ECO:0000256" key="4">
    <source>
        <dbReference type="SAM" id="SignalP"/>
    </source>
</evidence>
<dbReference type="AlphaFoldDB" id="A0A9Q0FDG0"/>
<dbReference type="InterPro" id="IPR017853">
    <property type="entry name" value="GH"/>
</dbReference>
<organism evidence="5 6">
    <name type="scientific">Turnera subulata</name>
    <dbReference type="NCBI Taxonomy" id="218843"/>
    <lineage>
        <taxon>Eukaryota</taxon>
        <taxon>Viridiplantae</taxon>
        <taxon>Streptophyta</taxon>
        <taxon>Embryophyta</taxon>
        <taxon>Tracheophyta</taxon>
        <taxon>Spermatophyta</taxon>
        <taxon>Magnoliopsida</taxon>
        <taxon>eudicotyledons</taxon>
        <taxon>Gunneridae</taxon>
        <taxon>Pentapetalae</taxon>
        <taxon>rosids</taxon>
        <taxon>fabids</taxon>
        <taxon>Malpighiales</taxon>
        <taxon>Passifloraceae</taxon>
        <taxon>Turnera</taxon>
    </lineage>
</organism>
<dbReference type="PANTHER" id="PTHR10353:SF323">
    <property type="entry name" value="LINAMARASE"/>
    <property type="match status" value="1"/>
</dbReference>
<evidence type="ECO:0008006" key="7">
    <source>
        <dbReference type="Google" id="ProtNLM"/>
    </source>
</evidence>
<dbReference type="PROSITE" id="PS00653">
    <property type="entry name" value="GLYCOSYL_HYDROL_F1_2"/>
    <property type="match status" value="1"/>
</dbReference>
<evidence type="ECO:0000313" key="6">
    <source>
        <dbReference type="Proteomes" id="UP001141552"/>
    </source>
</evidence>
<dbReference type="GO" id="GO:0008422">
    <property type="term" value="F:beta-glucosidase activity"/>
    <property type="evidence" value="ECO:0007669"/>
    <property type="project" value="TreeGrafter"/>
</dbReference>
<evidence type="ECO:0000256" key="3">
    <source>
        <dbReference type="RuleBase" id="RU003690"/>
    </source>
</evidence>
<feature type="chain" id="PRO_5040495437" description="Beta-glucosidase" evidence="4">
    <location>
        <begin position="28"/>
        <end position="522"/>
    </location>
</feature>
<dbReference type="PANTHER" id="PTHR10353">
    <property type="entry name" value="GLYCOSYL HYDROLASE"/>
    <property type="match status" value="1"/>
</dbReference>
<accession>A0A9Q0FDG0</accession>
<dbReference type="SUPFAM" id="SSF51445">
    <property type="entry name" value="(Trans)glycosidases"/>
    <property type="match status" value="1"/>
</dbReference>
<dbReference type="PRINTS" id="PR00131">
    <property type="entry name" value="GLHYDRLASE1"/>
</dbReference>
<comment type="caution">
    <text evidence="5">The sequence shown here is derived from an EMBL/GenBank/DDBJ whole genome shotgun (WGS) entry which is preliminary data.</text>
</comment>